<dbReference type="InterPro" id="IPR005255">
    <property type="entry name" value="PdxA_fam"/>
</dbReference>
<keyword evidence="3 7" id="KW-0521">NADP</keyword>
<feature type="binding site" evidence="7">
    <location>
        <position position="278"/>
    </location>
    <ligand>
        <name>substrate</name>
    </ligand>
</feature>
<keyword evidence="6 7" id="KW-0664">Pyridoxine biosynthesis</keyword>
<evidence type="ECO:0000256" key="3">
    <source>
        <dbReference type="ARBA" id="ARBA00022857"/>
    </source>
</evidence>
<comment type="caution">
    <text evidence="8">The sequence shown here is derived from an EMBL/GenBank/DDBJ whole genome shotgun (WGS) entry which is preliminary data.</text>
</comment>
<organism evidence="8 9">
    <name type="scientific">Pelovirga terrestris</name>
    <dbReference type="NCBI Taxonomy" id="2771352"/>
    <lineage>
        <taxon>Bacteria</taxon>
        <taxon>Pseudomonadati</taxon>
        <taxon>Thermodesulfobacteriota</taxon>
        <taxon>Desulfuromonadia</taxon>
        <taxon>Geobacterales</taxon>
        <taxon>Geobacteraceae</taxon>
        <taxon>Pelovirga</taxon>
    </lineage>
</organism>
<keyword evidence="2 7" id="KW-0479">Metal-binding</keyword>
<feature type="binding site" evidence="7">
    <location>
        <position position="139"/>
    </location>
    <ligand>
        <name>substrate</name>
    </ligand>
</feature>
<dbReference type="RefSeq" id="WP_191155753.1">
    <property type="nucleotide sequence ID" value="NZ_JACWUN010000009.1"/>
</dbReference>
<evidence type="ECO:0000256" key="1">
    <source>
        <dbReference type="ARBA" id="ARBA00022490"/>
    </source>
</evidence>
<dbReference type="GO" id="GO:0046872">
    <property type="term" value="F:metal ion binding"/>
    <property type="evidence" value="ECO:0007669"/>
    <property type="project" value="UniProtKB-UniRule"/>
</dbReference>
<evidence type="ECO:0000256" key="4">
    <source>
        <dbReference type="ARBA" id="ARBA00023002"/>
    </source>
</evidence>
<feature type="binding site" evidence="7">
    <location>
        <position position="169"/>
    </location>
    <ligand>
        <name>a divalent metal cation</name>
        <dbReference type="ChEBI" id="CHEBI:60240"/>
        <note>ligand shared between dimeric partners</note>
    </ligand>
</feature>
<feature type="binding site" evidence="7">
    <location>
        <position position="140"/>
    </location>
    <ligand>
        <name>substrate</name>
    </ligand>
</feature>
<evidence type="ECO:0000256" key="5">
    <source>
        <dbReference type="ARBA" id="ARBA00023027"/>
    </source>
</evidence>
<comment type="subcellular location">
    <subcellularLocation>
        <location evidence="7">Cytoplasm</location>
    </subcellularLocation>
</comment>
<dbReference type="UniPathway" id="UPA00244">
    <property type="reaction ID" value="UER00312"/>
</dbReference>
<dbReference type="EMBL" id="JACWUN010000009">
    <property type="protein sequence ID" value="MBD1400812.1"/>
    <property type="molecule type" value="Genomic_DNA"/>
</dbReference>
<keyword evidence="5 7" id="KW-0520">NAD</keyword>
<feature type="binding site" evidence="7">
    <location>
        <position position="214"/>
    </location>
    <ligand>
        <name>a divalent metal cation</name>
        <dbReference type="ChEBI" id="CHEBI:60240"/>
        <note>ligand shared between dimeric partners</note>
    </ligand>
</feature>
<keyword evidence="9" id="KW-1185">Reference proteome</keyword>
<dbReference type="GO" id="GO:0005737">
    <property type="term" value="C:cytoplasm"/>
    <property type="evidence" value="ECO:0007669"/>
    <property type="project" value="UniProtKB-SubCell"/>
</dbReference>
<dbReference type="Proteomes" id="UP000632828">
    <property type="component" value="Unassembled WGS sequence"/>
</dbReference>
<gene>
    <name evidence="7 8" type="primary">pdxA</name>
    <name evidence="8" type="ORF">ICT70_09030</name>
</gene>
<comment type="subunit">
    <text evidence="7">Homodimer.</text>
</comment>
<dbReference type="GO" id="GO:0008615">
    <property type="term" value="P:pyridoxine biosynthetic process"/>
    <property type="evidence" value="ECO:0007669"/>
    <property type="project" value="UniProtKB-UniRule"/>
</dbReference>
<dbReference type="GO" id="GO:0050570">
    <property type="term" value="F:4-hydroxythreonine-4-phosphate dehydrogenase activity"/>
    <property type="evidence" value="ECO:0007669"/>
    <property type="project" value="UniProtKB-UniRule"/>
</dbReference>
<dbReference type="SUPFAM" id="SSF53659">
    <property type="entry name" value="Isocitrate/Isopropylmalate dehydrogenase-like"/>
    <property type="match status" value="1"/>
</dbReference>
<dbReference type="Gene3D" id="3.40.718.10">
    <property type="entry name" value="Isopropylmalate Dehydrogenase"/>
    <property type="match status" value="1"/>
</dbReference>
<comment type="function">
    <text evidence="7">Catalyzes the NAD(P)-dependent oxidation of 4-(phosphooxy)-L-threonine (HTP) into 2-amino-3-oxo-4-(phosphooxy)butyric acid which spontaneously decarboxylates to form 3-amino-2-oxopropyl phosphate (AHAP).</text>
</comment>
<accession>A0A8J6QYQ0</accession>
<dbReference type="Pfam" id="PF04166">
    <property type="entry name" value="PdxA"/>
    <property type="match status" value="1"/>
</dbReference>
<evidence type="ECO:0000313" key="9">
    <source>
        <dbReference type="Proteomes" id="UP000632828"/>
    </source>
</evidence>
<proteinExistence type="inferred from homology"/>
<dbReference type="EC" id="1.1.1.262" evidence="7"/>
<dbReference type="HAMAP" id="MF_00536">
    <property type="entry name" value="PdxA"/>
    <property type="match status" value="1"/>
</dbReference>
<protein>
    <recommendedName>
        <fullName evidence="7">4-hydroxythreonine-4-phosphate dehydrogenase</fullName>
        <ecNumber evidence="7">1.1.1.262</ecNumber>
    </recommendedName>
    <alternativeName>
        <fullName evidence="7">4-(phosphohydroxy)-L-threonine dehydrogenase</fullName>
    </alternativeName>
</protein>
<dbReference type="NCBIfam" id="TIGR00557">
    <property type="entry name" value="pdxA"/>
    <property type="match status" value="1"/>
</dbReference>
<feature type="binding site" evidence="7">
    <location>
        <position position="287"/>
    </location>
    <ligand>
        <name>substrate</name>
    </ligand>
</feature>
<dbReference type="AlphaFoldDB" id="A0A8J6QYQ0"/>
<dbReference type="GO" id="GO:0051287">
    <property type="term" value="F:NAD binding"/>
    <property type="evidence" value="ECO:0007669"/>
    <property type="project" value="InterPro"/>
</dbReference>
<comment type="pathway">
    <text evidence="7">Cofactor biosynthesis; pyridoxine 5'-phosphate biosynthesis; pyridoxine 5'-phosphate from D-erythrose 4-phosphate: step 4/5.</text>
</comment>
<feature type="binding site" evidence="7">
    <location>
        <position position="296"/>
    </location>
    <ligand>
        <name>substrate</name>
    </ligand>
</feature>
<dbReference type="PANTHER" id="PTHR30004:SF6">
    <property type="entry name" value="D-THREONATE 4-PHOSPHATE DEHYDROGENASE"/>
    <property type="match status" value="1"/>
</dbReference>
<comment type="catalytic activity">
    <reaction evidence="7">
        <text>4-(phosphooxy)-L-threonine + NAD(+) = 3-amino-2-oxopropyl phosphate + CO2 + NADH</text>
        <dbReference type="Rhea" id="RHEA:32275"/>
        <dbReference type="ChEBI" id="CHEBI:16526"/>
        <dbReference type="ChEBI" id="CHEBI:57279"/>
        <dbReference type="ChEBI" id="CHEBI:57540"/>
        <dbReference type="ChEBI" id="CHEBI:57945"/>
        <dbReference type="ChEBI" id="CHEBI:58452"/>
        <dbReference type="EC" id="1.1.1.262"/>
    </reaction>
</comment>
<evidence type="ECO:0000256" key="6">
    <source>
        <dbReference type="ARBA" id="ARBA00023096"/>
    </source>
</evidence>
<reference evidence="8" key="1">
    <citation type="submission" date="2020-09" db="EMBL/GenBank/DDBJ databases">
        <title>Pelobacter alkaliphilus sp. nov., a novel anaerobic arsenate-reducing bacterium from terrestrial mud volcano.</title>
        <authorList>
            <person name="Khomyakova M.A."/>
            <person name="Merkel A.Y."/>
            <person name="Slobodkin A.I."/>
        </authorList>
    </citation>
    <scope>NUCLEOTIDE SEQUENCE</scope>
    <source>
        <strain evidence="8">M08fum</strain>
    </source>
</reference>
<dbReference type="PANTHER" id="PTHR30004">
    <property type="entry name" value="4-HYDROXYTHREONINE-4-PHOSPHATE DEHYDROGENASE"/>
    <property type="match status" value="1"/>
</dbReference>
<comment type="similarity">
    <text evidence="7">Belongs to the PdxA family.</text>
</comment>
<feature type="binding site" evidence="7">
    <location>
        <position position="270"/>
    </location>
    <ligand>
        <name>a divalent metal cation</name>
        <dbReference type="ChEBI" id="CHEBI:60240"/>
        <note>ligand shared between dimeric partners</note>
    </ligand>
</feature>
<comment type="miscellaneous">
    <text evidence="7">The active site is located at the dimer interface.</text>
</comment>
<evidence type="ECO:0000256" key="2">
    <source>
        <dbReference type="ARBA" id="ARBA00022723"/>
    </source>
</evidence>
<evidence type="ECO:0000313" key="8">
    <source>
        <dbReference type="EMBL" id="MBD1400812.1"/>
    </source>
</evidence>
<keyword evidence="1 7" id="KW-0963">Cytoplasm</keyword>
<dbReference type="GO" id="GO:0042823">
    <property type="term" value="P:pyridoxal phosphate biosynthetic process"/>
    <property type="evidence" value="ECO:0007669"/>
    <property type="project" value="UniProtKB-UniRule"/>
</dbReference>
<name>A0A8J6QYQ0_9BACT</name>
<keyword evidence="4 7" id="KW-0560">Oxidoreductase</keyword>
<sequence>MRPLLITMGDPTGIGPELIVKTLLAGDLASLPLPVRVIGDIAALQQAGQIFGIVAKKTEEAGPIVCLDFNGHRLEVEACSSLSAANLNYGQPDHDCGRAMAAYIEQAARQCLNGSAHAMVTCPINKKAINAAGFSFPGHTEFLADRCGVKQVVMMLAGSSLKVCLVTTHLPLTAVAQQLSVETILTTLRITHHALQHQFALPRPRLAVLALNPHAGEEGLFGDEEQRLITPAIKAARADGIVADGPHSADTLFHFAVHEKSADAVICMYHDQGLIPLKLLHFDDAVNVTLGLPIIRTSVDHGTAYDRAGSGSASTASLCAALRMAATMSPQPFNGTDSKP</sequence>
<evidence type="ECO:0000256" key="7">
    <source>
        <dbReference type="HAMAP-Rule" id="MF_00536"/>
    </source>
</evidence>
<dbReference type="InterPro" id="IPR037510">
    <property type="entry name" value="PdxA"/>
</dbReference>
<comment type="cofactor">
    <cofactor evidence="7">
        <name>a divalent metal cation</name>
        <dbReference type="ChEBI" id="CHEBI:60240"/>
    </cofactor>
    <text evidence="7">Binds 1 divalent metal cation per subunit.</text>
</comment>